<sequence>MGAPIPTMQNSWKVLLVGDFICSTSRDRLVLQSFAKLGMISETMHVQVDEMLEGTLHVLLENFRPDFLFFSFLSNVEEQEVCVLMSVWKTCRSLGISTIILHQENADPMQYQTVATKKCSTNYQDDSDLATEWLDFCVRCVSVGPLISSQSCDHLHVNPSPGSGHEYEVAFVVVNKQCKDPNQSTTDASCELYWLLKDRYHERIQLLAVDEDGFTDKSSFVTAKVAVATVTELAGELEGDCFSRSLGIRHVYGLISEGTFVIHNLDPSIASNLKNGTHVITYNTGDYQSLTGIIDYFLQHGDERDIIAKQGMQQVCIHNTIEEFMGNVMQSLYESSQPWWFRCKAEEEEATRSDSTPPTLLNAARERLTIYHEGAQVPLDVIHKSTWDRSQYRLGRVSCLEDDCDVVLKNYPYLRESHSVAAEGIFVALYDNMTIVHDGVFCNATQKVTAFKYKHETHPDVPEGCLLEDSDNAIRHVSRALSLLANMGWFWGHFVHDLLFRLSYAINSLDFNFDIVLEGNSHANIVMLVEIVTGGKNKIHFYDTECLRGNGRSCREYLRVRELLVVNTLLSLFVADDVVPFEFKRTSDLIYRNLANQVHGLRRWNLYKRFSPFFPPNKILAESLQSGHSHRIFMRTEWKKKALEFQSDLPSSFVIMARGRKTDCSRRHRCLMNGLELFYAISWASFEWGKQSIKPIRPGCEVINFEEKTHPLFKAAVALANADFVIGAQGSQMLNVIFCRKGTTIIELFPAGDCRGPLDDTSRESNLVGKCGGVSNHRFFLSHGLRPWLLPIRYQYGIQKKGSSSFLVDIDRVLKILAIELAVQVPFPTEISLQLVTNRSTGQDQTLSLHWQGVGLDLLLVQDSSRADNSSSVRFACTLIVNGESLYSQPLPGLLTRHMTGSFELAVARGEHYLQAAVISTESGTEGGAGTRAGALVFSPVVLFSS</sequence>
<feature type="domain" description="Glycosyltransferase 61 catalytic" evidence="1">
    <location>
        <begin position="491"/>
        <end position="746"/>
    </location>
</feature>
<proteinExistence type="predicted"/>
<dbReference type="GO" id="GO:0016757">
    <property type="term" value="F:glycosyltransferase activity"/>
    <property type="evidence" value="ECO:0007669"/>
    <property type="project" value="InterPro"/>
</dbReference>
<organism evidence="2">
    <name type="scientific">Guillardia theta</name>
    <name type="common">Cryptophyte</name>
    <name type="synonym">Cryptomonas phi</name>
    <dbReference type="NCBI Taxonomy" id="55529"/>
    <lineage>
        <taxon>Eukaryota</taxon>
        <taxon>Cryptophyceae</taxon>
        <taxon>Pyrenomonadales</taxon>
        <taxon>Geminigeraceae</taxon>
        <taxon>Guillardia</taxon>
    </lineage>
</organism>
<name>A0A7S4KNM4_GUITH</name>
<dbReference type="AlphaFoldDB" id="A0A7S4KNM4"/>
<dbReference type="InterPro" id="IPR049625">
    <property type="entry name" value="Glyco_transf_61_cat"/>
</dbReference>
<gene>
    <name evidence="2" type="ORF">GTHE00462_LOCUS15711</name>
</gene>
<evidence type="ECO:0000259" key="1">
    <source>
        <dbReference type="Pfam" id="PF04577"/>
    </source>
</evidence>
<accession>A0A7S4KNM4</accession>
<dbReference type="EMBL" id="HBKN01019934">
    <property type="protein sequence ID" value="CAE2300525.1"/>
    <property type="molecule type" value="Transcribed_RNA"/>
</dbReference>
<evidence type="ECO:0000313" key="2">
    <source>
        <dbReference type="EMBL" id="CAE2300525.1"/>
    </source>
</evidence>
<protein>
    <recommendedName>
        <fullName evidence="1">Glycosyltransferase 61 catalytic domain-containing protein</fullName>
    </recommendedName>
</protein>
<reference evidence="2" key="1">
    <citation type="submission" date="2021-01" db="EMBL/GenBank/DDBJ databases">
        <authorList>
            <person name="Corre E."/>
            <person name="Pelletier E."/>
            <person name="Niang G."/>
            <person name="Scheremetjew M."/>
            <person name="Finn R."/>
            <person name="Kale V."/>
            <person name="Holt S."/>
            <person name="Cochrane G."/>
            <person name="Meng A."/>
            <person name="Brown T."/>
            <person name="Cohen L."/>
        </authorList>
    </citation>
    <scope>NUCLEOTIDE SEQUENCE</scope>
    <source>
        <strain evidence="2">CCMP 2712</strain>
    </source>
</reference>
<dbReference type="Pfam" id="PF04577">
    <property type="entry name" value="Glyco_transf_61"/>
    <property type="match status" value="1"/>
</dbReference>